<reference evidence="3 4" key="1">
    <citation type="submission" date="2019-09" db="EMBL/GenBank/DDBJ databases">
        <title>Genome sequence and assembly of Taibaiella sp.</title>
        <authorList>
            <person name="Chhetri G."/>
        </authorList>
    </citation>
    <scope>NUCLEOTIDE SEQUENCE [LARGE SCALE GENOMIC DNA]</scope>
    <source>
        <strain evidence="3 4">KVB11</strain>
    </source>
</reference>
<name>A0A5M6CIG1_9BACT</name>
<evidence type="ECO:0000313" key="4">
    <source>
        <dbReference type="Proteomes" id="UP000323632"/>
    </source>
</evidence>
<evidence type="ECO:0000259" key="2">
    <source>
        <dbReference type="PROSITE" id="PS50853"/>
    </source>
</evidence>
<dbReference type="InterPro" id="IPR026444">
    <property type="entry name" value="Secre_tail"/>
</dbReference>
<keyword evidence="4" id="KW-1185">Reference proteome</keyword>
<organism evidence="3 4">
    <name type="scientific">Taibaiella lutea</name>
    <dbReference type="NCBI Taxonomy" id="2608001"/>
    <lineage>
        <taxon>Bacteria</taxon>
        <taxon>Pseudomonadati</taxon>
        <taxon>Bacteroidota</taxon>
        <taxon>Chitinophagia</taxon>
        <taxon>Chitinophagales</taxon>
        <taxon>Chitinophagaceae</taxon>
        <taxon>Taibaiella</taxon>
    </lineage>
</organism>
<feature type="signal peptide" evidence="1">
    <location>
        <begin position="1"/>
        <end position="22"/>
    </location>
</feature>
<accession>A0A5M6CIG1</accession>
<feature type="chain" id="PRO_5024275463" evidence="1">
    <location>
        <begin position="23"/>
        <end position="1283"/>
    </location>
</feature>
<comment type="caution">
    <text evidence="3">The sequence shown here is derived from an EMBL/GenBank/DDBJ whole genome shotgun (WGS) entry which is preliminary data.</text>
</comment>
<dbReference type="Gene3D" id="2.60.40.10">
    <property type="entry name" value="Immunoglobulins"/>
    <property type="match status" value="1"/>
</dbReference>
<dbReference type="InterPro" id="IPR003961">
    <property type="entry name" value="FN3_dom"/>
</dbReference>
<dbReference type="InterPro" id="IPR013783">
    <property type="entry name" value="Ig-like_fold"/>
</dbReference>
<evidence type="ECO:0000256" key="1">
    <source>
        <dbReference type="SAM" id="SignalP"/>
    </source>
</evidence>
<dbReference type="NCBIfam" id="TIGR04183">
    <property type="entry name" value="Por_Secre_tail"/>
    <property type="match status" value="1"/>
</dbReference>
<dbReference type="Proteomes" id="UP000323632">
    <property type="component" value="Unassembled WGS sequence"/>
</dbReference>
<dbReference type="PROSITE" id="PS50853">
    <property type="entry name" value="FN3"/>
    <property type="match status" value="1"/>
</dbReference>
<protein>
    <submittedName>
        <fullName evidence="3">T9SS type A sorting domain-containing protein</fullName>
    </submittedName>
</protein>
<dbReference type="RefSeq" id="WP_150032573.1">
    <property type="nucleotide sequence ID" value="NZ_VWSH01000002.1"/>
</dbReference>
<dbReference type="EMBL" id="VWSH01000002">
    <property type="protein sequence ID" value="KAA5534894.1"/>
    <property type="molecule type" value="Genomic_DNA"/>
</dbReference>
<proteinExistence type="predicted"/>
<dbReference type="PROSITE" id="PS51257">
    <property type="entry name" value="PROKAR_LIPOPROTEIN"/>
    <property type="match status" value="1"/>
</dbReference>
<keyword evidence="1" id="KW-0732">Signal</keyword>
<evidence type="ECO:0000313" key="3">
    <source>
        <dbReference type="EMBL" id="KAA5534894.1"/>
    </source>
</evidence>
<feature type="domain" description="Fibronectin type-III" evidence="2">
    <location>
        <begin position="251"/>
        <end position="338"/>
    </location>
</feature>
<gene>
    <name evidence="3" type="ORF">F0919_09850</name>
</gene>
<sequence>MKKIYFAALAMLSGCVMSTAVRGQSAVNYAFTKTTNGSLTDMSSGTTQLVAAGVDDGASSVTNIGFDFWFMGTRYTQFSVNSNGYLRLGGTVVGTAQYVLGTASQSLIAAWGSDCVTGTTGKIHYKLLGTAPNRTLVIEYLNMSVIYDAAGAAPYSTYQIKLSEATGNIDYTYGTIIRNSSTGYLSGMEPQYIGFSTSATSFETITSSTLAVATSGTATSNQYTLGSTVADLSSTTDGSRTVYSFASTVPAPTAANFTAITQASGTLNWTDNSTDETGFAIYRSLDGITYTYITTNAANTTTYNATGFLPSSTSYWKVCTIRESNSSFASATLTTLPPGNITSNGTGGGLWSATSTWTNGVVPTSGDNVTIQNGDNITVDINANANNLTIGGATPSSVVFEATTARTLTLTGNLTINAGSSVTTSTTGTQTGHVLSVGGNLTNNGVLDLSTNSNTAGANLTFTGTSSNTFSGTGTTTNIMSMTMNKGTAATNILDLTIPTFTVKGVNTDVSGFLTITNGTLKISGSFNMTNRVFTSAAYTIPATGGIWLNNPNFTIPGQAGNVTMNGTLRLSAGTYNIGTASGNSAALGANSITTIEGGTLNVAGRYGTTAAGTIISYSQTAGNVTVNQLGYSSTTLACFDLGTSTSSTILISGGNITVQLANSAATTPRDFRNQAGTGVLGVTGGTLFLGNENSGTAKTFTVAGVLPNVEISNTSAAHSAIFNASPVSYNNLSLNVKINAGNTFDFGNNVYLFNGNSIINNGTMVHNGASSRFITFKAATNISYSGSGSVTAPMTSLELQNDLNFTIDPAFGNITATRIIIFSGSFVNANHLTLGNGGSTTATLQIGNTTTATTGGTFDVAPNFNIGTGGQNISYLRTTNPITIGPEVNTARVLNNLTIDGNTNPTTLSGGNLNVTGTLTLTTNYLNLNGSTLTVGTSPTALGTLTANGGRTANGLLKRWIGASLSTTAFPIGTSANNKSATINFTASPAAGGTLTAQWINSSPGTTGLPLSSNPSITKVSHDGYWRVEAGDGLTDGIYTATFVDSGATDVTDYTGLVLLKRANSSSNWDAPGTTIAPTGSNANPIIASSGLTGFSEFGIGGSNTALPLRISNISGINAGSRNRIDWKTFEENVTAQFNIERSKDGKSFEQMGTVKATGKAGAYNFWDDAPFTGNNFYRLVSIDKNDGRYISNTIKLQVSTGETFKIQCYPNPAKDKVELNIIGTIGNNAHVQLVDISGKVIKTWNEISNASTLDISEISQGFYMIQYNDDSHTESIKISKN</sequence>
<dbReference type="Pfam" id="PF18962">
    <property type="entry name" value="Por_Secre_tail"/>
    <property type="match status" value="1"/>
</dbReference>